<comment type="caution">
    <text evidence="2">The sequence shown here is derived from an EMBL/GenBank/DDBJ whole genome shotgun (WGS) entry which is preliminary data.</text>
</comment>
<dbReference type="GO" id="GO:0003677">
    <property type="term" value="F:DNA binding"/>
    <property type="evidence" value="ECO:0007669"/>
    <property type="project" value="InterPro"/>
</dbReference>
<dbReference type="SMART" id="SM01321">
    <property type="entry name" value="Y1_Tnp"/>
    <property type="match status" value="1"/>
</dbReference>
<sequence>MSSQPNLVDIICYCLNPNHYHLLIKQLVNDGVSKFMHKISISYTNYFNQKNNRSGSLFQGTYKTIEIKSNEHLQKLSCYINGNPEIHGIAKAKNWPWSSCQDYLGLRRGTLCNKSKVLTEFKNINEYKKLLYKIIKDLREQKAEIKIMQLEGL</sequence>
<dbReference type="Proteomes" id="UP000228964">
    <property type="component" value="Unassembled WGS sequence"/>
</dbReference>
<protein>
    <recommendedName>
        <fullName evidence="1">Transposase IS200-like domain-containing protein</fullName>
    </recommendedName>
</protein>
<organism evidence="2 3">
    <name type="scientific">Candidatus Falkowbacteria bacterium CG10_big_fil_rev_8_21_14_0_10_38_22</name>
    <dbReference type="NCBI Taxonomy" id="1974564"/>
    <lineage>
        <taxon>Bacteria</taxon>
        <taxon>Candidatus Falkowiibacteriota</taxon>
    </lineage>
</organism>
<proteinExistence type="predicted"/>
<name>A0A2M6WQZ4_9BACT</name>
<reference evidence="3" key="1">
    <citation type="submission" date="2017-09" db="EMBL/GenBank/DDBJ databases">
        <title>Depth-based differentiation of microbial function through sediment-hosted aquifers and enrichment of novel symbionts in the deep terrestrial subsurface.</title>
        <authorList>
            <person name="Probst A.J."/>
            <person name="Ladd B."/>
            <person name="Jarett J.K."/>
            <person name="Geller-Mcgrath D.E."/>
            <person name="Sieber C.M.K."/>
            <person name="Emerson J.B."/>
            <person name="Anantharaman K."/>
            <person name="Thomas B.C."/>
            <person name="Malmstrom R."/>
            <person name="Stieglmeier M."/>
            <person name="Klingl A."/>
            <person name="Woyke T."/>
            <person name="Ryan C.M."/>
            <person name="Banfield J.F."/>
        </authorList>
    </citation>
    <scope>NUCLEOTIDE SEQUENCE [LARGE SCALE GENOMIC DNA]</scope>
</reference>
<dbReference type="AlphaFoldDB" id="A0A2M6WQZ4"/>
<gene>
    <name evidence="2" type="ORF">COT96_01745</name>
</gene>
<feature type="domain" description="Transposase IS200-like" evidence="1">
    <location>
        <begin position="4"/>
        <end position="83"/>
    </location>
</feature>
<dbReference type="Gene3D" id="3.30.70.1290">
    <property type="entry name" value="Transposase IS200-like"/>
    <property type="match status" value="1"/>
</dbReference>
<dbReference type="Pfam" id="PF01797">
    <property type="entry name" value="Y1_Tnp"/>
    <property type="match status" value="1"/>
</dbReference>
<dbReference type="SUPFAM" id="SSF143422">
    <property type="entry name" value="Transposase IS200-like"/>
    <property type="match status" value="1"/>
</dbReference>
<dbReference type="PANTHER" id="PTHR34322:SF2">
    <property type="entry name" value="TRANSPOSASE IS200-LIKE DOMAIN-CONTAINING PROTEIN"/>
    <property type="match status" value="1"/>
</dbReference>
<evidence type="ECO:0000259" key="1">
    <source>
        <dbReference type="SMART" id="SM01321"/>
    </source>
</evidence>
<accession>A0A2M6WQZ4</accession>
<dbReference type="EMBL" id="PFAO01000040">
    <property type="protein sequence ID" value="PIT95238.1"/>
    <property type="molecule type" value="Genomic_DNA"/>
</dbReference>
<dbReference type="InterPro" id="IPR002686">
    <property type="entry name" value="Transposase_17"/>
</dbReference>
<evidence type="ECO:0000313" key="3">
    <source>
        <dbReference type="Proteomes" id="UP000228964"/>
    </source>
</evidence>
<evidence type="ECO:0000313" key="2">
    <source>
        <dbReference type="EMBL" id="PIT95238.1"/>
    </source>
</evidence>
<dbReference type="GO" id="GO:0004803">
    <property type="term" value="F:transposase activity"/>
    <property type="evidence" value="ECO:0007669"/>
    <property type="project" value="InterPro"/>
</dbReference>
<dbReference type="PANTHER" id="PTHR34322">
    <property type="entry name" value="TRANSPOSASE, Y1_TNP DOMAIN-CONTAINING"/>
    <property type="match status" value="1"/>
</dbReference>
<dbReference type="GO" id="GO:0006313">
    <property type="term" value="P:DNA transposition"/>
    <property type="evidence" value="ECO:0007669"/>
    <property type="project" value="InterPro"/>
</dbReference>
<dbReference type="InterPro" id="IPR036515">
    <property type="entry name" value="Transposase_17_sf"/>
</dbReference>